<feature type="domain" description="Rieske" evidence="9">
    <location>
        <begin position="4"/>
        <end position="99"/>
    </location>
</feature>
<dbReference type="InterPro" id="IPR017941">
    <property type="entry name" value="Rieske_2Fe-2S"/>
</dbReference>
<dbReference type="InterPro" id="IPR036922">
    <property type="entry name" value="Rieske_2Fe-2S_sf"/>
</dbReference>
<dbReference type="SUPFAM" id="SSF51905">
    <property type="entry name" value="FAD/NAD(P)-binding domain"/>
    <property type="match status" value="1"/>
</dbReference>
<evidence type="ECO:0000256" key="8">
    <source>
        <dbReference type="ARBA" id="ARBA00023014"/>
    </source>
</evidence>
<dbReference type="InterPro" id="IPR023753">
    <property type="entry name" value="FAD/NAD-binding_dom"/>
</dbReference>
<dbReference type="STRING" id="574096.HA38_16590"/>
<dbReference type="Gene3D" id="2.102.10.10">
    <property type="entry name" value="Rieske [2Fe-2S] iron-sulphur domain"/>
    <property type="match status" value="1"/>
</dbReference>
<dbReference type="Gene3D" id="3.50.50.60">
    <property type="entry name" value="FAD/NAD(P)-binding domain"/>
    <property type="match status" value="2"/>
</dbReference>
<sequence length="510" mass="56128">MNYQFVVALKNLPQRQPVKKKLGETELLLIREGDSVQAFQAKCPHAGAPLEQGAICGDRLICPWHKAAFELSSGKMCEPLALADLKQYPLRIENDNVLVNPKAMSPASPMGSGATEPVFVVLGGGAAGSAALWRLRHDGFKGRLVLVEREPEAPYDRTALTKFVPSGKMDIDDVPSLLGSDVLDHVERIQKRVERVDNQQHRLVFADGNTLQFDKLLIATGAEPVKPELAGADLAGVHVLRNKQHTAALLQAVDQSQQIVIVGNSFIGMELASSLRNRDVDVTVIARNPLPFAKHFGEAVGRYFYELHQANGVKFVEGEAASLQGENHVTSVRLKSGQQIAADVVLFATGVKPATSFIHDLPLVEDGSLQTDEQLRVAENVWLAGDIATYPSAQGPLRIEHFRVAEQQGQTAAMNMMGNVHHYDRVPFFWTAHYGTRYEYLGHATDWDDYQQVGSLEDKVFMAFYGKEGKLAAVFSCGMYTLTAALVEKMQQPMTIKQALELYQAQRSAE</sequence>
<evidence type="ECO:0000256" key="2">
    <source>
        <dbReference type="ARBA" id="ARBA00022630"/>
    </source>
</evidence>
<dbReference type="PROSITE" id="PS51296">
    <property type="entry name" value="RIESKE"/>
    <property type="match status" value="1"/>
</dbReference>
<dbReference type="PANTHER" id="PTHR43557:SF2">
    <property type="entry name" value="RIESKE DOMAIN-CONTAINING PROTEIN-RELATED"/>
    <property type="match status" value="1"/>
</dbReference>
<dbReference type="GO" id="GO:0046872">
    <property type="term" value="F:metal ion binding"/>
    <property type="evidence" value="ECO:0007669"/>
    <property type="project" value="UniProtKB-KW"/>
</dbReference>
<keyword evidence="5" id="KW-0274">FAD</keyword>
<dbReference type="Pfam" id="PF07992">
    <property type="entry name" value="Pyr_redox_2"/>
    <property type="match status" value="1"/>
</dbReference>
<evidence type="ECO:0000259" key="9">
    <source>
        <dbReference type="PROSITE" id="PS51296"/>
    </source>
</evidence>
<dbReference type="GO" id="GO:0016651">
    <property type="term" value="F:oxidoreductase activity, acting on NAD(P)H"/>
    <property type="evidence" value="ECO:0007669"/>
    <property type="project" value="TreeGrafter"/>
</dbReference>
<evidence type="ECO:0000256" key="7">
    <source>
        <dbReference type="ARBA" id="ARBA00023004"/>
    </source>
</evidence>
<dbReference type="Pfam" id="PF00355">
    <property type="entry name" value="Rieske"/>
    <property type="match status" value="1"/>
</dbReference>
<dbReference type="RefSeq" id="WP_109717079.1">
    <property type="nucleotide sequence ID" value="NZ_QGHF01000004.1"/>
</dbReference>
<keyword evidence="2" id="KW-0285">Flavoprotein</keyword>
<dbReference type="PRINTS" id="PR00368">
    <property type="entry name" value="FADPNR"/>
</dbReference>
<accession>A0A2V2BMA7</accession>
<evidence type="ECO:0000313" key="10">
    <source>
        <dbReference type="EMBL" id="PWK97367.1"/>
    </source>
</evidence>
<evidence type="ECO:0000256" key="3">
    <source>
        <dbReference type="ARBA" id="ARBA00022714"/>
    </source>
</evidence>
<evidence type="ECO:0000313" key="11">
    <source>
        <dbReference type="Proteomes" id="UP000245981"/>
    </source>
</evidence>
<dbReference type="EMBL" id="QGHF01000004">
    <property type="protein sequence ID" value="PWK97367.1"/>
    <property type="molecule type" value="Genomic_DNA"/>
</dbReference>
<keyword evidence="8" id="KW-0411">Iron-sulfur</keyword>
<dbReference type="InterPro" id="IPR016156">
    <property type="entry name" value="FAD/NAD-linked_Rdtase_dimer_sf"/>
</dbReference>
<comment type="caution">
    <text evidence="10">The sequence shown here is derived from an EMBL/GenBank/DDBJ whole genome shotgun (WGS) entry which is preliminary data.</text>
</comment>
<dbReference type="PANTHER" id="PTHR43557">
    <property type="entry name" value="APOPTOSIS-INDUCING FACTOR 1"/>
    <property type="match status" value="1"/>
</dbReference>
<evidence type="ECO:0000256" key="1">
    <source>
        <dbReference type="ARBA" id="ARBA00001974"/>
    </source>
</evidence>
<dbReference type="Proteomes" id="UP000245981">
    <property type="component" value="Unassembled WGS sequence"/>
</dbReference>
<dbReference type="GO" id="GO:0051537">
    <property type="term" value="F:2 iron, 2 sulfur cluster binding"/>
    <property type="evidence" value="ECO:0007669"/>
    <property type="project" value="UniProtKB-KW"/>
</dbReference>
<keyword evidence="3" id="KW-0001">2Fe-2S</keyword>
<evidence type="ECO:0000256" key="5">
    <source>
        <dbReference type="ARBA" id="ARBA00022827"/>
    </source>
</evidence>
<dbReference type="InterPro" id="IPR036188">
    <property type="entry name" value="FAD/NAD-bd_sf"/>
</dbReference>
<dbReference type="InterPro" id="IPR050446">
    <property type="entry name" value="FAD-oxidoreductase/Apoptosis"/>
</dbReference>
<comment type="cofactor">
    <cofactor evidence="1">
        <name>FAD</name>
        <dbReference type="ChEBI" id="CHEBI:57692"/>
    </cofactor>
</comment>
<reference evidence="10 11" key="1">
    <citation type="submission" date="2018-05" db="EMBL/GenBank/DDBJ databases">
        <title>Genomic Encyclopedia of Type Strains, Phase IV (KMG-V): Genome sequencing to study the core and pangenomes of soil and plant-associated prokaryotes.</title>
        <authorList>
            <person name="Whitman W."/>
        </authorList>
    </citation>
    <scope>NUCLEOTIDE SEQUENCE [LARGE SCALE GENOMIC DNA]</scope>
    <source>
        <strain evidence="10 11">PNA 200-10</strain>
    </source>
</reference>
<dbReference type="PRINTS" id="PR00411">
    <property type="entry name" value="PNDRDTASEI"/>
</dbReference>
<keyword evidence="6" id="KW-0560">Oxidoreductase</keyword>
<proteinExistence type="predicted"/>
<keyword evidence="4" id="KW-0479">Metal-binding</keyword>
<dbReference type="Gene3D" id="3.30.390.30">
    <property type="match status" value="1"/>
</dbReference>
<protein>
    <submittedName>
        <fullName evidence="10">NADPH-dependent 2,4-dienoyl-CoA reductase/sulfur reductase-like enzyme</fullName>
    </submittedName>
</protein>
<dbReference type="OrthoDB" id="9800167at2"/>
<organism evidence="10 11">
    <name type="scientific">Pantoea allii</name>
    <dbReference type="NCBI Taxonomy" id="574096"/>
    <lineage>
        <taxon>Bacteria</taxon>
        <taxon>Pseudomonadati</taxon>
        <taxon>Pseudomonadota</taxon>
        <taxon>Gammaproteobacteria</taxon>
        <taxon>Enterobacterales</taxon>
        <taxon>Erwiniaceae</taxon>
        <taxon>Pantoea</taxon>
    </lineage>
</organism>
<dbReference type="SUPFAM" id="SSF50022">
    <property type="entry name" value="ISP domain"/>
    <property type="match status" value="1"/>
</dbReference>
<gene>
    <name evidence="10" type="ORF">C7431_10441</name>
</gene>
<evidence type="ECO:0000256" key="6">
    <source>
        <dbReference type="ARBA" id="ARBA00023002"/>
    </source>
</evidence>
<keyword evidence="7" id="KW-0408">Iron</keyword>
<dbReference type="SUPFAM" id="SSF55424">
    <property type="entry name" value="FAD/NAD-linked reductases, dimerisation (C-terminal) domain"/>
    <property type="match status" value="1"/>
</dbReference>
<dbReference type="GO" id="GO:0005737">
    <property type="term" value="C:cytoplasm"/>
    <property type="evidence" value="ECO:0007669"/>
    <property type="project" value="TreeGrafter"/>
</dbReference>
<name>A0A2V2BMA7_9GAMM</name>
<evidence type="ECO:0000256" key="4">
    <source>
        <dbReference type="ARBA" id="ARBA00022723"/>
    </source>
</evidence>
<dbReference type="AlphaFoldDB" id="A0A2V2BMA7"/>